<dbReference type="GO" id="GO:0006351">
    <property type="term" value="P:DNA-templated transcription"/>
    <property type="evidence" value="ECO:0007669"/>
    <property type="project" value="TreeGrafter"/>
</dbReference>
<gene>
    <name evidence="5" type="ORF">GMD42_11340</name>
</gene>
<dbReference type="InterPro" id="IPR036390">
    <property type="entry name" value="WH_DNA-bd_sf"/>
</dbReference>
<dbReference type="SUPFAM" id="SSF53850">
    <property type="entry name" value="Periplasmic binding protein-like II"/>
    <property type="match status" value="1"/>
</dbReference>
<dbReference type="AlphaFoldDB" id="A0A6I3S479"/>
<dbReference type="Pfam" id="PF03466">
    <property type="entry name" value="LysR_substrate"/>
    <property type="match status" value="1"/>
</dbReference>
<dbReference type="Pfam" id="PF00126">
    <property type="entry name" value="HTH_1"/>
    <property type="match status" value="1"/>
</dbReference>
<reference evidence="5 6" key="1">
    <citation type="journal article" date="2019" name="Nat. Med.">
        <title>A library of human gut bacterial isolates paired with longitudinal multiomics data enables mechanistic microbiome research.</title>
        <authorList>
            <person name="Poyet M."/>
            <person name="Groussin M."/>
            <person name="Gibbons S.M."/>
            <person name="Avila-Pacheco J."/>
            <person name="Jiang X."/>
            <person name="Kearney S.M."/>
            <person name="Perrotta A.R."/>
            <person name="Berdy B."/>
            <person name="Zhao S."/>
            <person name="Lieberman T.D."/>
            <person name="Swanson P.K."/>
            <person name="Smith M."/>
            <person name="Roesemann S."/>
            <person name="Alexander J.E."/>
            <person name="Rich S.A."/>
            <person name="Livny J."/>
            <person name="Vlamakis H."/>
            <person name="Clish C."/>
            <person name="Bullock K."/>
            <person name="Deik A."/>
            <person name="Scott J."/>
            <person name="Pierce K.A."/>
            <person name="Xavier R.J."/>
            <person name="Alm E.J."/>
        </authorList>
    </citation>
    <scope>NUCLEOTIDE SEQUENCE [LARGE SCALE GENOMIC DNA]</scope>
    <source>
        <strain evidence="5 6">BIOML-A2</strain>
    </source>
</reference>
<evidence type="ECO:0000256" key="2">
    <source>
        <dbReference type="ARBA" id="ARBA00023015"/>
    </source>
</evidence>
<dbReference type="Gene3D" id="3.40.190.290">
    <property type="match status" value="1"/>
</dbReference>
<sequence>MRNLDTIETLETFVVLARLNSVGKTAEQLHISKASVSRRISSLETSIGKLFIRNQNGSELTPLGCLFLEKIQPLLERFHRLSAPVSRPEGSISGSIRISAPNAIGNGLLIPWITAFQRRNPELFVNLTLTLGPMHIIPPECDIRINHGLYPCSNAVIRKLGEMRRMMVASAGYLAKHGVPKTPEDLEFHELLGGNDLVNGAPLVLLKDNERVIVPIHSKLRLKDHTAARTAALFDAGISVHAFRYDTMELVRRKLLIHVLPDWEPEPSPVSLLLPIGRKPSSAVEALCDFIAEKWRSNPELVFDHGL</sequence>
<dbReference type="GO" id="GO:0043565">
    <property type="term" value="F:sequence-specific DNA binding"/>
    <property type="evidence" value="ECO:0007669"/>
    <property type="project" value="TreeGrafter"/>
</dbReference>
<dbReference type="SUPFAM" id="SSF46785">
    <property type="entry name" value="Winged helix' DNA-binding domain"/>
    <property type="match status" value="1"/>
</dbReference>
<dbReference type="RefSeq" id="WP_021867528.1">
    <property type="nucleotide sequence ID" value="NZ_CAMSPD010000004.1"/>
</dbReference>
<dbReference type="PROSITE" id="PS50931">
    <property type="entry name" value="HTH_LYSR"/>
    <property type="match status" value="1"/>
</dbReference>
<dbReference type="CDD" id="cd08422">
    <property type="entry name" value="PBP2_CrgA_like"/>
    <property type="match status" value="1"/>
</dbReference>
<evidence type="ECO:0000256" key="4">
    <source>
        <dbReference type="ARBA" id="ARBA00023163"/>
    </source>
</evidence>
<evidence type="ECO:0000313" key="5">
    <source>
        <dbReference type="EMBL" id="MTU44180.1"/>
    </source>
</evidence>
<dbReference type="InterPro" id="IPR005119">
    <property type="entry name" value="LysR_subst-bd"/>
</dbReference>
<keyword evidence="3" id="KW-0238">DNA-binding</keyword>
<organism evidence="5 6">
    <name type="scientific">Parasutterella excrementihominis</name>
    <dbReference type="NCBI Taxonomy" id="487175"/>
    <lineage>
        <taxon>Bacteria</taxon>
        <taxon>Pseudomonadati</taxon>
        <taxon>Pseudomonadota</taxon>
        <taxon>Betaproteobacteria</taxon>
        <taxon>Burkholderiales</taxon>
        <taxon>Sutterellaceae</taxon>
        <taxon>Parasutterella</taxon>
    </lineage>
</organism>
<dbReference type="EMBL" id="WNCL01000051">
    <property type="protein sequence ID" value="MTU44180.1"/>
    <property type="molecule type" value="Genomic_DNA"/>
</dbReference>
<dbReference type="InterPro" id="IPR058163">
    <property type="entry name" value="LysR-type_TF_proteobact-type"/>
</dbReference>
<protein>
    <submittedName>
        <fullName evidence="5">LysR family transcriptional regulator</fullName>
    </submittedName>
</protein>
<dbReference type="GO" id="GO:0003700">
    <property type="term" value="F:DNA-binding transcription factor activity"/>
    <property type="evidence" value="ECO:0007669"/>
    <property type="project" value="InterPro"/>
</dbReference>
<dbReference type="Proteomes" id="UP000462362">
    <property type="component" value="Unassembled WGS sequence"/>
</dbReference>
<comment type="caution">
    <text evidence="5">The sequence shown here is derived from an EMBL/GenBank/DDBJ whole genome shotgun (WGS) entry which is preliminary data.</text>
</comment>
<evidence type="ECO:0000256" key="3">
    <source>
        <dbReference type="ARBA" id="ARBA00023125"/>
    </source>
</evidence>
<dbReference type="InterPro" id="IPR000847">
    <property type="entry name" value="LysR_HTH_N"/>
</dbReference>
<accession>A0A6I3S479</accession>
<keyword evidence="4" id="KW-0804">Transcription</keyword>
<proteinExistence type="inferred from homology"/>
<keyword evidence="2" id="KW-0805">Transcription regulation</keyword>
<dbReference type="Gene3D" id="1.10.10.10">
    <property type="entry name" value="Winged helix-like DNA-binding domain superfamily/Winged helix DNA-binding domain"/>
    <property type="match status" value="1"/>
</dbReference>
<evidence type="ECO:0000256" key="1">
    <source>
        <dbReference type="ARBA" id="ARBA00009437"/>
    </source>
</evidence>
<evidence type="ECO:0000313" key="6">
    <source>
        <dbReference type="Proteomes" id="UP000462362"/>
    </source>
</evidence>
<dbReference type="InterPro" id="IPR036388">
    <property type="entry name" value="WH-like_DNA-bd_sf"/>
</dbReference>
<name>A0A6I3S479_9BURK</name>
<dbReference type="PANTHER" id="PTHR30537:SF5">
    <property type="entry name" value="HTH-TYPE TRANSCRIPTIONAL ACTIVATOR TTDR-RELATED"/>
    <property type="match status" value="1"/>
</dbReference>
<comment type="similarity">
    <text evidence="1">Belongs to the LysR transcriptional regulatory family.</text>
</comment>
<dbReference type="PANTHER" id="PTHR30537">
    <property type="entry name" value="HTH-TYPE TRANSCRIPTIONAL REGULATOR"/>
    <property type="match status" value="1"/>
</dbReference>